<dbReference type="Proteomes" id="UP001372338">
    <property type="component" value="Unassembled WGS sequence"/>
</dbReference>
<proteinExistence type="predicted"/>
<protein>
    <recommendedName>
        <fullName evidence="1">F-box domain-containing protein</fullName>
    </recommendedName>
</protein>
<dbReference type="SUPFAM" id="SSF81383">
    <property type="entry name" value="F-box domain"/>
    <property type="match status" value="1"/>
</dbReference>
<organism evidence="2 3">
    <name type="scientific">Crotalaria pallida</name>
    <name type="common">Smooth rattlebox</name>
    <name type="synonym">Crotalaria striata</name>
    <dbReference type="NCBI Taxonomy" id="3830"/>
    <lineage>
        <taxon>Eukaryota</taxon>
        <taxon>Viridiplantae</taxon>
        <taxon>Streptophyta</taxon>
        <taxon>Embryophyta</taxon>
        <taxon>Tracheophyta</taxon>
        <taxon>Spermatophyta</taxon>
        <taxon>Magnoliopsida</taxon>
        <taxon>eudicotyledons</taxon>
        <taxon>Gunneridae</taxon>
        <taxon>Pentapetalae</taxon>
        <taxon>rosids</taxon>
        <taxon>fabids</taxon>
        <taxon>Fabales</taxon>
        <taxon>Fabaceae</taxon>
        <taxon>Papilionoideae</taxon>
        <taxon>50 kb inversion clade</taxon>
        <taxon>genistoids sensu lato</taxon>
        <taxon>core genistoids</taxon>
        <taxon>Crotalarieae</taxon>
        <taxon>Crotalaria</taxon>
    </lineage>
</organism>
<evidence type="ECO:0000259" key="1">
    <source>
        <dbReference type="PROSITE" id="PS50181"/>
    </source>
</evidence>
<accession>A0AAN9P9V7</accession>
<evidence type="ECO:0000313" key="3">
    <source>
        <dbReference type="Proteomes" id="UP001372338"/>
    </source>
</evidence>
<name>A0AAN9P9V7_CROPI</name>
<sequence>MEFHNLPEDCIANILSFTTPRDACAMSLVSSTFRSAAKSNIVWERFLPSDYHTIIPSSLRFDSKKDLYLYLSHNSILIENGQKSFSLEKANGKKCYMLSARSLLICFGDTPLCFWGWGSLPESRFTEVVNLLCVRSFKIKGRINTCMLSTDTLYGAYLVFKSSSSGSYGFEYDPAMASIEISRGGDSKFQLVYLDASRSPSMKHFRILTQVVRRIQAPPPLAPSSAAALVGHTRDSIPHPVERIDGWWEIEIGDFFNKGGEENEVEMGVDQVHVV</sequence>
<dbReference type="PROSITE" id="PS50181">
    <property type="entry name" value="FBOX"/>
    <property type="match status" value="1"/>
</dbReference>
<dbReference type="InterPro" id="IPR025886">
    <property type="entry name" value="PP2-like"/>
</dbReference>
<dbReference type="PANTHER" id="PTHR32278">
    <property type="entry name" value="F-BOX DOMAIN-CONTAINING PROTEIN"/>
    <property type="match status" value="1"/>
</dbReference>
<dbReference type="CDD" id="cd22162">
    <property type="entry name" value="F-box_AtSKIP3-like"/>
    <property type="match status" value="1"/>
</dbReference>
<keyword evidence="3" id="KW-1185">Reference proteome</keyword>
<evidence type="ECO:0000313" key="2">
    <source>
        <dbReference type="EMBL" id="KAK7289684.1"/>
    </source>
</evidence>
<reference evidence="2 3" key="1">
    <citation type="submission" date="2024-01" db="EMBL/GenBank/DDBJ databases">
        <title>The genomes of 5 underutilized Papilionoideae crops provide insights into root nodulation and disease resistanc.</title>
        <authorList>
            <person name="Yuan L."/>
        </authorList>
    </citation>
    <scope>NUCLEOTIDE SEQUENCE [LARGE SCALE GENOMIC DNA]</scope>
    <source>
        <strain evidence="2">ZHUSHIDOU_FW_LH</strain>
        <tissue evidence="2">Leaf</tissue>
    </source>
</reference>
<dbReference type="Pfam" id="PF00646">
    <property type="entry name" value="F-box"/>
    <property type="match status" value="1"/>
</dbReference>
<dbReference type="Pfam" id="PF14299">
    <property type="entry name" value="PP2"/>
    <property type="match status" value="1"/>
</dbReference>
<dbReference type="PANTHER" id="PTHR32278:SF111">
    <property type="entry name" value="F-BOX PROTEIN PP2-B12-RELATED"/>
    <property type="match status" value="1"/>
</dbReference>
<dbReference type="Gene3D" id="1.20.1280.50">
    <property type="match status" value="1"/>
</dbReference>
<gene>
    <name evidence="2" type="ORF">RIF29_03518</name>
</gene>
<dbReference type="InterPro" id="IPR036047">
    <property type="entry name" value="F-box-like_dom_sf"/>
</dbReference>
<comment type="caution">
    <text evidence="2">The sequence shown here is derived from an EMBL/GenBank/DDBJ whole genome shotgun (WGS) entry which is preliminary data.</text>
</comment>
<feature type="domain" description="F-box" evidence="1">
    <location>
        <begin position="1"/>
        <end position="46"/>
    </location>
</feature>
<dbReference type="SMART" id="SM00256">
    <property type="entry name" value="FBOX"/>
    <property type="match status" value="1"/>
</dbReference>
<dbReference type="InterPro" id="IPR001810">
    <property type="entry name" value="F-box_dom"/>
</dbReference>
<dbReference type="AlphaFoldDB" id="A0AAN9P9V7"/>
<dbReference type="EMBL" id="JAYWIO010000001">
    <property type="protein sequence ID" value="KAK7289684.1"/>
    <property type="molecule type" value="Genomic_DNA"/>
</dbReference>